<evidence type="ECO:0000256" key="1">
    <source>
        <dbReference type="SAM" id="SignalP"/>
    </source>
</evidence>
<dbReference type="EMBL" id="BMKL01000001">
    <property type="protein sequence ID" value="GGE03537.1"/>
    <property type="molecule type" value="Genomic_DNA"/>
</dbReference>
<proteinExistence type="predicted"/>
<dbReference type="RefSeq" id="WP_188645331.1">
    <property type="nucleotide sequence ID" value="NZ_BMKL01000001.1"/>
</dbReference>
<keyword evidence="1" id="KW-0732">Signal</keyword>
<gene>
    <name evidence="2" type="ORF">GCM10011515_23880</name>
</gene>
<keyword evidence="3" id="KW-1185">Reference proteome</keyword>
<organism evidence="2 3">
    <name type="scientific">Tsuneonella deserti</name>
    <dbReference type="NCBI Taxonomy" id="2035528"/>
    <lineage>
        <taxon>Bacteria</taxon>
        <taxon>Pseudomonadati</taxon>
        <taxon>Pseudomonadota</taxon>
        <taxon>Alphaproteobacteria</taxon>
        <taxon>Sphingomonadales</taxon>
        <taxon>Erythrobacteraceae</taxon>
        <taxon>Tsuneonella</taxon>
    </lineage>
</organism>
<evidence type="ECO:0000313" key="2">
    <source>
        <dbReference type="EMBL" id="GGE03537.1"/>
    </source>
</evidence>
<dbReference type="Proteomes" id="UP000619041">
    <property type="component" value="Unassembled WGS sequence"/>
</dbReference>
<evidence type="ECO:0000313" key="3">
    <source>
        <dbReference type="Proteomes" id="UP000619041"/>
    </source>
</evidence>
<feature type="chain" id="PRO_5046572102" evidence="1">
    <location>
        <begin position="22"/>
        <end position="190"/>
    </location>
</feature>
<name>A0ABQ1SCD0_9SPHN</name>
<accession>A0ABQ1SCD0</accession>
<reference evidence="3" key="1">
    <citation type="journal article" date="2019" name="Int. J. Syst. Evol. Microbiol.">
        <title>The Global Catalogue of Microorganisms (GCM) 10K type strain sequencing project: providing services to taxonomists for standard genome sequencing and annotation.</title>
        <authorList>
            <consortium name="The Broad Institute Genomics Platform"/>
            <consortium name="The Broad Institute Genome Sequencing Center for Infectious Disease"/>
            <person name="Wu L."/>
            <person name="Ma J."/>
        </authorList>
    </citation>
    <scope>NUCLEOTIDE SEQUENCE [LARGE SCALE GENOMIC DNA]</scope>
    <source>
        <strain evidence="3">CGMCC 1.15959</strain>
    </source>
</reference>
<protein>
    <submittedName>
        <fullName evidence="2">Uncharacterized protein</fullName>
    </submittedName>
</protein>
<sequence>MKKIALAALALTTAMATPATAATGDVTGTINITGSVAPKCFVLPGAGSTFGTTVNMGELAKTDGTLLDSTTLSSTFASQGSTALTAQVLCTSANPNVSVTAEPLANVAPAVTGYDNTVDYTADVTFTQVDGTTVVSDPSDNPVATTATLSSRLNGSGTNVSVATSAWTASGVLVSGDYTGKITVLISPGA</sequence>
<feature type="signal peptide" evidence="1">
    <location>
        <begin position="1"/>
        <end position="21"/>
    </location>
</feature>
<comment type="caution">
    <text evidence="2">The sequence shown here is derived from an EMBL/GenBank/DDBJ whole genome shotgun (WGS) entry which is preliminary data.</text>
</comment>